<dbReference type="EMBL" id="MU001809">
    <property type="protein sequence ID" value="KAF2797315.1"/>
    <property type="molecule type" value="Genomic_DNA"/>
</dbReference>
<feature type="chain" id="PRO_5025331753" evidence="1">
    <location>
        <begin position="22"/>
        <end position="94"/>
    </location>
</feature>
<dbReference type="Proteomes" id="UP000799757">
    <property type="component" value="Unassembled WGS sequence"/>
</dbReference>
<gene>
    <name evidence="2" type="ORF">K505DRAFT_358518</name>
</gene>
<sequence length="94" mass="10049">MFYKIFFAAATIALFASQAVGAPADMNVPEARDVTNLAPNARAVLIAANPIAACNCPDNCQHNVGDSCAFYHHGNVLNGECHKRPNHPKLKCVV</sequence>
<reference evidence="2" key="1">
    <citation type="journal article" date="2020" name="Stud. Mycol.">
        <title>101 Dothideomycetes genomes: a test case for predicting lifestyles and emergence of pathogens.</title>
        <authorList>
            <person name="Haridas S."/>
            <person name="Albert R."/>
            <person name="Binder M."/>
            <person name="Bloem J."/>
            <person name="Labutti K."/>
            <person name="Salamov A."/>
            <person name="Andreopoulos B."/>
            <person name="Baker S."/>
            <person name="Barry K."/>
            <person name="Bills G."/>
            <person name="Bluhm B."/>
            <person name="Cannon C."/>
            <person name="Castanera R."/>
            <person name="Culley D."/>
            <person name="Daum C."/>
            <person name="Ezra D."/>
            <person name="Gonzalez J."/>
            <person name="Henrissat B."/>
            <person name="Kuo A."/>
            <person name="Liang C."/>
            <person name="Lipzen A."/>
            <person name="Lutzoni F."/>
            <person name="Magnuson J."/>
            <person name="Mondo S."/>
            <person name="Nolan M."/>
            <person name="Ohm R."/>
            <person name="Pangilinan J."/>
            <person name="Park H.-J."/>
            <person name="Ramirez L."/>
            <person name="Alfaro M."/>
            <person name="Sun H."/>
            <person name="Tritt A."/>
            <person name="Yoshinaga Y."/>
            <person name="Zwiers L.-H."/>
            <person name="Turgeon B."/>
            <person name="Goodwin S."/>
            <person name="Spatafora J."/>
            <person name="Crous P."/>
            <person name="Grigoriev I."/>
        </authorList>
    </citation>
    <scope>NUCLEOTIDE SEQUENCE</scope>
    <source>
        <strain evidence="2">CBS 109.77</strain>
    </source>
</reference>
<keyword evidence="3" id="KW-1185">Reference proteome</keyword>
<accession>A0A6A6XMZ5</accession>
<organism evidence="2 3">
    <name type="scientific">Melanomma pulvis-pyrius CBS 109.77</name>
    <dbReference type="NCBI Taxonomy" id="1314802"/>
    <lineage>
        <taxon>Eukaryota</taxon>
        <taxon>Fungi</taxon>
        <taxon>Dikarya</taxon>
        <taxon>Ascomycota</taxon>
        <taxon>Pezizomycotina</taxon>
        <taxon>Dothideomycetes</taxon>
        <taxon>Pleosporomycetidae</taxon>
        <taxon>Pleosporales</taxon>
        <taxon>Melanommataceae</taxon>
        <taxon>Melanomma</taxon>
    </lineage>
</organism>
<keyword evidence="1" id="KW-0732">Signal</keyword>
<proteinExistence type="predicted"/>
<feature type="signal peptide" evidence="1">
    <location>
        <begin position="1"/>
        <end position="21"/>
    </location>
</feature>
<evidence type="ECO:0000313" key="2">
    <source>
        <dbReference type="EMBL" id="KAF2797315.1"/>
    </source>
</evidence>
<evidence type="ECO:0000256" key="1">
    <source>
        <dbReference type="SAM" id="SignalP"/>
    </source>
</evidence>
<dbReference type="AlphaFoldDB" id="A0A6A6XMZ5"/>
<evidence type="ECO:0000313" key="3">
    <source>
        <dbReference type="Proteomes" id="UP000799757"/>
    </source>
</evidence>
<dbReference type="OrthoDB" id="3797540at2759"/>
<protein>
    <submittedName>
        <fullName evidence="2">Uncharacterized protein</fullName>
    </submittedName>
</protein>
<name>A0A6A6XMZ5_9PLEO</name>